<evidence type="ECO:0000256" key="1">
    <source>
        <dbReference type="ARBA" id="ARBA00004863"/>
    </source>
</evidence>
<dbReference type="EC" id="4.1.99.29" evidence="4"/>
<evidence type="ECO:0000313" key="5">
    <source>
        <dbReference type="EMBL" id="HEW46014.1"/>
    </source>
</evidence>
<comment type="caution">
    <text evidence="5">The sequence shown here is derived from an EMBL/GenBank/DDBJ whole genome shotgun (WGS) entry which is preliminary data.</text>
</comment>
<dbReference type="GO" id="GO:0016830">
    <property type="term" value="F:carbon-carbon lyase activity"/>
    <property type="evidence" value="ECO:0007669"/>
    <property type="project" value="UniProtKB-UniRule"/>
</dbReference>
<dbReference type="Pfam" id="PF02621">
    <property type="entry name" value="VitK2_biosynth"/>
    <property type="match status" value="1"/>
</dbReference>
<comment type="pathway">
    <text evidence="1 4">Quinol/quinone metabolism; menaquinone biosynthesis.</text>
</comment>
<protein>
    <recommendedName>
        <fullName evidence="4">1,4-dihydroxy-6-naphtoate synthase</fullName>
        <ecNumber evidence="4">4.1.99.29</ecNumber>
    </recommendedName>
    <alternativeName>
        <fullName evidence="4">Menaquinone biosynthetic enzyme MqnD</fullName>
    </alternativeName>
</protein>
<keyword evidence="2 4" id="KW-0474">Menaquinone biosynthesis</keyword>
<dbReference type="InterPro" id="IPR003773">
    <property type="entry name" value="Menaquinone_biosynth"/>
</dbReference>
<comment type="function">
    <text evidence="4">Catalyzes the conversion of cyclic dehypoxanthine futalosine (cyclic DHFL) into 1,4-dihydroxy-6-naphthoate, a step in the biosynthesis of menaquinone (MK, vitamin K2).</text>
</comment>
<accession>A0A7C2V3L2</accession>
<dbReference type="GO" id="GO:0009234">
    <property type="term" value="P:menaquinone biosynthetic process"/>
    <property type="evidence" value="ECO:0007669"/>
    <property type="project" value="UniProtKB-UniRule"/>
</dbReference>
<dbReference type="Gene3D" id="3.40.190.10">
    <property type="entry name" value="Periplasmic binding protein-like II"/>
    <property type="match status" value="2"/>
</dbReference>
<name>A0A7C2V3L2_9AQUI</name>
<feature type="active site" description="Proton acceptor" evidence="4">
    <location>
        <position position="145"/>
    </location>
</feature>
<evidence type="ECO:0000256" key="2">
    <source>
        <dbReference type="ARBA" id="ARBA00022428"/>
    </source>
</evidence>
<dbReference type="UniPathway" id="UPA00079"/>
<comment type="similarity">
    <text evidence="4">Belongs to the MqnA/MqnD family. MqnD subfamily.</text>
</comment>
<sequence>MRIRIAHSPDSDDAFMFYALTAGKIYTDGLQIEHVLADIETLNREALKGTYEISAISFHAYPYVADKYLVLPSGGSVGEGYGPIVVSKQALNSLKGKRIGVPGKLTTAFLVLKLYEPDFEEVVMPFDQILLAVQEGRVDAGLVIHEGQLSYVDKGLKKIVDLGQWWQEKTGLPLPLGCNVVRKDLGTENIRKIERLMKESIRYALEHREEAIEFAREYARDIKEDMERTNRFVGMYVNHRTLDYGEDGRDAVRLLLKLGVERGIIKVDMPHTIFSDEVVS</sequence>
<dbReference type="SUPFAM" id="SSF53850">
    <property type="entry name" value="Periplasmic binding protein-like II"/>
    <property type="match status" value="1"/>
</dbReference>
<dbReference type="PANTHER" id="PTHR37167:SF1">
    <property type="entry name" value="1,4-DIHYDROXY-6-NAPHTOATE SYNTHASE"/>
    <property type="match status" value="1"/>
</dbReference>
<evidence type="ECO:0000256" key="4">
    <source>
        <dbReference type="HAMAP-Rule" id="MF_00996"/>
    </source>
</evidence>
<dbReference type="CDD" id="cd13636">
    <property type="entry name" value="PBP2_Af1704"/>
    <property type="match status" value="1"/>
</dbReference>
<dbReference type="AlphaFoldDB" id="A0A7C2V3L2"/>
<comment type="caution">
    <text evidence="4">Lacks conserved residue(s) required for the propagation of feature annotation.</text>
</comment>
<keyword evidence="3 4" id="KW-0456">Lyase</keyword>
<reference evidence="5" key="1">
    <citation type="journal article" date="2020" name="mSystems">
        <title>Genome- and Community-Level Interaction Insights into Carbon Utilization and Element Cycling Functions of Hydrothermarchaeota in Hydrothermal Sediment.</title>
        <authorList>
            <person name="Zhou Z."/>
            <person name="Liu Y."/>
            <person name="Xu W."/>
            <person name="Pan J."/>
            <person name="Luo Z.H."/>
            <person name="Li M."/>
        </authorList>
    </citation>
    <scope>NUCLEOTIDE SEQUENCE [LARGE SCALE GENOMIC DNA]</scope>
    <source>
        <strain evidence="5">SpSt-132</strain>
    </source>
</reference>
<dbReference type="PANTHER" id="PTHR37167">
    <property type="entry name" value="1,4-DIHYDROXY-6-NAPHTOATE SYNTHASE"/>
    <property type="match status" value="1"/>
</dbReference>
<dbReference type="HAMAP" id="MF_00996">
    <property type="entry name" value="MqnD"/>
    <property type="match status" value="1"/>
</dbReference>
<feature type="binding site" evidence="4">
    <location>
        <begin position="107"/>
        <end position="108"/>
    </location>
    <ligand>
        <name>substrate</name>
    </ligand>
</feature>
<organism evidence="5">
    <name type="scientific">Hydrogenobacter sp</name>
    <dbReference type="NCBI Taxonomy" id="2152829"/>
    <lineage>
        <taxon>Bacteria</taxon>
        <taxon>Pseudomonadati</taxon>
        <taxon>Aquificota</taxon>
        <taxon>Aquificia</taxon>
        <taxon>Aquificales</taxon>
        <taxon>Aquificaceae</taxon>
        <taxon>Hydrogenobacter</taxon>
    </lineage>
</organism>
<evidence type="ECO:0000256" key="3">
    <source>
        <dbReference type="ARBA" id="ARBA00023239"/>
    </source>
</evidence>
<gene>
    <name evidence="4" type="primary">mqnD</name>
    <name evidence="5" type="ORF">ENO47_05005</name>
</gene>
<dbReference type="EMBL" id="DSFP01000040">
    <property type="protein sequence ID" value="HEW46014.1"/>
    <property type="molecule type" value="Genomic_DNA"/>
</dbReference>
<proteinExistence type="inferred from homology"/>
<comment type="catalytic activity">
    <reaction evidence="4">
        <text>cyclic dehypoxanthinylfutalosinate = 1,4-dihydroxy-6-naphthoate + dihydroxyacetone</text>
        <dbReference type="Rhea" id="RHEA:33087"/>
        <dbReference type="ChEBI" id="CHEBI:16016"/>
        <dbReference type="ChEBI" id="CHEBI:64254"/>
        <dbReference type="ChEBI" id="CHEBI:64270"/>
        <dbReference type="EC" id="4.1.99.29"/>
    </reaction>
</comment>
<dbReference type="InterPro" id="IPR030869">
    <property type="entry name" value="MqnD"/>
</dbReference>